<sequence length="1141" mass="126973">MAAEPQRRKPKIYAVELALVILPYLKRYRPGLERASGNTVVVHDLHVLLSHDLWSKTTMPRNASFSSAARPPPFSGQIGVRLDHDTVRGPLSFFNPTQACFHLDTEAQQHPQLRHDQIPQFYATRVAMPGAVINWRSRDNRKGRHPLGVDSVYPDSTASFRVVSHGLLRMCTECPYWDVSYLVAISFSIGCLLFVISGLFYWLPLVAPASEFSTETMAGDILSFVGATLFQIGAVLLLFEACNENRTGCFGWALYHALEGDDSDSAGALFAKADAYTCQHHHHRRRKPNSVKQQLPAPPQQPPPERQWTWCPTWHELRTHYFHEIGFMASITMSVGATIFYVCGICTLPWIHDNLSLGTIEGVYYLTYLVGGVIFIVSSVLYILETQPTWYTPAPHLLGWHVGLWNLIGSIGWTLAASFGYCSRSWCAYQSYLTLTWASAAFLIGSMLLCPRSFLFSVVANVGPRGASRSLAVAYRQGNDRDASASSRTRVENVGGNETESTERPTISDTPQPPFIVLDGSWRREQPQIPPELPRHDDALSEFPFTTTCLLLGLLRDDGDGNASVTHSNRTRPGDIQLRPLSTAFRGDCTEYGLVVLDISDLDSGIKYDIVGFPVCYMAEVTFYCKEGGWDLVEDPPPKKEPDIYFYYMSLDARPSILRLEDRPLVDPAALDYIWPPELENQAREPSQGVISSISDYFWSSKSTTSAKDVSIRTASRLTTSHEPPRNAHMDRAIDNLLILTQEPAGLPLDKETIGRFQKLAEFREQLRRRLEEVPDSLGPSSEASGHVLWVAYAGNTHLNWVAFRNLAPSVISAAIVSDELRGASALSLCVDKFKLEGGEGGLGDLVVALAESTTLKQLCFVRGPDRTNDDASVLFCTQLLLRGRSSGDLGSLRDKTIYPTYAFSRSLRIRKFASPRTTSVTFTSSVVQVFPGVHMFTFEGHQREDVADADHQNSHYYDMGYTLLDPERFAIQFLSYLRSIGSGSDKAILRFAYGEASSSVTTTTTTNDKSPLPSLSSGKFAVSPIPAEFFGNRLAANDESRVRVRDIDPGSWVLLLDQKGRSSSDDDDDFLRYSFVRIHQTSDEIAPEQQQKRPVPAPDLVEVVGGLTEFLRETVPGIDISTWEKRVEEAGKDFRAAGFN</sequence>
<dbReference type="AlphaFoldDB" id="A0A1V6PGT4"/>
<keyword evidence="2" id="KW-0812">Transmembrane</keyword>
<keyword evidence="4" id="KW-1185">Reference proteome</keyword>
<name>A0A1V6PGT4_9EURO</name>
<feature type="compositionally biased region" description="Pro residues" evidence="1">
    <location>
        <begin position="296"/>
        <end position="305"/>
    </location>
</feature>
<feature type="compositionally biased region" description="Polar residues" evidence="1">
    <location>
        <begin position="496"/>
        <end position="510"/>
    </location>
</feature>
<reference evidence="4" key="1">
    <citation type="journal article" date="2017" name="Nat. Microbiol.">
        <title>Global analysis of biosynthetic gene clusters reveals vast potential of secondary metabolite production in Penicillium species.</title>
        <authorList>
            <person name="Nielsen J.C."/>
            <person name="Grijseels S."/>
            <person name="Prigent S."/>
            <person name="Ji B."/>
            <person name="Dainat J."/>
            <person name="Nielsen K.F."/>
            <person name="Frisvad J.C."/>
            <person name="Workman M."/>
            <person name="Nielsen J."/>
        </authorList>
    </citation>
    <scope>NUCLEOTIDE SEQUENCE [LARGE SCALE GENOMIC DNA]</scope>
    <source>
        <strain evidence="4">IBT 31811</strain>
    </source>
</reference>
<keyword evidence="2" id="KW-0472">Membrane</keyword>
<accession>A0A1V6PGT4</accession>
<gene>
    <name evidence="3" type="ORF">PENANT_c135G04557</name>
</gene>
<evidence type="ECO:0000313" key="3">
    <source>
        <dbReference type="EMBL" id="OQD76235.1"/>
    </source>
</evidence>
<proteinExistence type="predicted"/>
<feature type="transmembrane region" description="Helical" evidence="2">
    <location>
        <begin position="221"/>
        <end position="239"/>
    </location>
</feature>
<evidence type="ECO:0000256" key="2">
    <source>
        <dbReference type="SAM" id="Phobius"/>
    </source>
</evidence>
<evidence type="ECO:0000256" key="1">
    <source>
        <dbReference type="SAM" id="MobiDB-lite"/>
    </source>
</evidence>
<dbReference type="STRING" id="416450.A0A1V6PGT4"/>
<organism evidence="3 4">
    <name type="scientific">Penicillium antarcticum</name>
    <dbReference type="NCBI Taxonomy" id="416450"/>
    <lineage>
        <taxon>Eukaryota</taxon>
        <taxon>Fungi</taxon>
        <taxon>Dikarya</taxon>
        <taxon>Ascomycota</taxon>
        <taxon>Pezizomycotina</taxon>
        <taxon>Eurotiomycetes</taxon>
        <taxon>Eurotiomycetidae</taxon>
        <taxon>Eurotiales</taxon>
        <taxon>Aspergillaceae</taxon>
        <taxon>Penicillium</taxon>
    </lineage>
</organism>
<evidence type="ECO:0000313" key="4">
    <source>
        <dbReference type="Proteomes" id="UP000191672"/>
    </source>
</evidence>
<feature type="transmembrane region" description="Helical" evidence="2">
    <location>
        <begin position="363"/>
        <end position="384"/>
    </location>
</feature>
<feature type="transmembrane region" description="Helical" evidence="2">
    <location>
        <begin position="325"/>
        <end position="351"/>
    </location>
</feature>
<comment type="caution">
    <text evidence="3">The sequence shown here is derived from an EMBL/GenBank/DDBJ whole genome shotgun (WGS) entry which is preliminary data.</text>
</comment>
<feature type="transmembrane region" description="Helical" evidence="2">
    <location>
        <begin position="179"/>
        <end position="201"/>
    </location>
</feature>
<feature type="region of interest" description="Disordered" evidence="1">
    <location>
        <begin position="283"/>
        <end position="305"/>
    </location>
</feature>
<protein>
    <submittedName>
        <fullName evidence="3">Uncharacterized protein</fullName>
    </submittedName>
</protein>
<feature type="transmembrane region" description="Helical" evidence="2">
    <location>
        <begin position="396"/>
        <end position="419"/>
    </location>
</feature>
<dbReference type="EMBL" id="MDYN01000135">
    <property type="protein sequence ID" value="OQD76235.1"/>
    <property type="molecule type" value="Genomic_DNA"/>
</dbReference>
<feature type="region of interest" description="Disordered" evidence="1">
    <location>
        <begin position="482"/>
        <end position="510"/>
    </location>
</feature>
<dbReference type="Proteomes" id="UP000191672">
    <property type="component" value="Unassembled WGS sequence"/>
</dbReference>
<keyword evidence="2" id="KW-1133">Transmembrane helix</keyword>